<organism evidence="1 2">
    <name type="scientific">Sinomicrobium weinanense</name>
    <dbReference type="NCBI Taxonomy" id="2842200"/>
    <lineage>
        <taxon>Bacteria</taxon>
        <taxon>Pseudomonadati</taxon>
        <taxon>Bacteroidota</taxon>
        <taxon>Flavobacteriia</taxon>
        <taxon>Flavobacteriales</taxon>
        <taxon>Flavobacteriaceae</taxon>
        <taxon>Sinomicrobium</taxon>
    </lineage>
</organism>
<keyword evidence="2" id="KW-1185">Reference proteome</keyword>
<dbReference type="Proteomes" id="UP000653730">
    <property type="component" value="Unassembled WGS sequence"/>
</dbReference>
<reference evidence="1 2" key="1">
    <citation type="submission" date="2020-09" db="EMBL/GenBank/DDBJ databases">
        <title>Sinomicrobium weinanense sp. nov., a halophilic bacteria isolated from saline-alkali soil.</title>
        <authorList>
            <person name="Wu P."/>
            <person name="Ren H."/>
            <person name="Mei Y."/>
            <person name="Liang Y."/>
            <person name="Chen Z."/>
        </authorList>
    </citation>
    <scope>NUCLEOTIDE SEQUENCE [LARGE SCALE GENOMIC DNA]</scope>
    <source>
        <strain evidence="1 2">FJxs</strain>
    </source>
</reference>
<comment type="caution">
    <text evidence="1">The sequence shown here is derived from an EMBL/GenBank/DDBJ whole genome shotgun (WGS) entry which is preliminary data.</text>
</comment>
<evidence type="ECO:0000313" key="1">
    <source>
        <dbReference type="EMBL" id="MBC9798093.1"/>
    </source>
</evidence>
<dbReference type="AlphaFoldDB" id="A0A926JVS3"/>
<accession>A0A926JVS3</accession>
<proteinExistence type="predicted"/>
<name>A0A926JVS3_9FLAO</name>
<protein>
    <submittedName>
        <fullName evidence="1">Uncharacterized protein</fullName>
    </submittedName>
</protein>
<evidence type="ECO:0000313" key="2">
    <source>
        <dbReference type="Proteomes" id="UP000653730"/>
    </source>
</evidence>
<gene>
    <name evidence="1" type="ORF">IBL28_19135</name>
</gene>
<sequence length="50" mass="5685">MNLENLNLKKLSIQESKEITGGTEPFTDIDAANDHEFLSGAFRVRNPLFY</sequence>
<dbReference type="RefSeq" id="WP_187967218.1">
    <property type="nucleotide sequence ID" value="NZ_JACVDC010000088.1"/>
</dbReference>
<dbReference type="EMBL" id="JACVDC010000088">
    <property type="protein sequence ID" value="MBC9798093.1"/>
    <property type="molecule type" value="Genomic_DNA"/>
</dbReference>